<evidence type="ECO:0000313" key="2">
    <source>
        <dbReference type="Proteomes" id="UP001552299"/>
    </source>
</evidence>
<proteinExistence type="predicted"/>
<dbReference type="Proteomes" id="UP001552299">
    <property type="component" value="Unassembled WGS sequence"/>
</dbReference>
<dbReference type="AlphaFoldDB" id="A0ABD0VS85"/>
<gene>
    <name evidence="1" type="ORF">M5K25_001745</name>
</gene>
<evidence type="ECO:0000313" key="1">
    <source>
        <dbReference type="EMBL" id="KAL0927563.1"/>
    </source>
</evidence>
<dbReference type="EMBL" id="JANQDX010000002">
    <property type="protein sequence ID" value="KAL0927563.1"/>
    <property type="molecule type" value="Genomic_DNA"/>
</dbReference>
<keyword evidence="2" id="KW-1185">Reference proteome</keyword>
<accession>A0ABD0VS85</accession>
<comment type="caution">
    <text evidence="1">The sequence shown here is derived from an EMBL/GenBank/DDBJ whole genome shotgun (WGS) entry which is preliminary data.</text>
</comment>
<organism evidence="1 2">
    <name type="scientific">Dendrobium thyrsiflorum</name>
    <name type="common">Pinecone-like raceme dendrobium</name>
    <name type="synonym">Orchid</name>
    <dbReference type="NCBI Taxonomy" id="117978"/>
    <lineage>
        <taxon>Eukaryota</taxon>
        <taxon>Viridiplantae</taxon>
        <taxon>Streptophyta</taxon>
        <taxon>Embryophyta</taxon>
        <taxon>Tracheophyta</taxon>
        <taxon>Spermatophyta</taxon>
        <taxon>Magnoliopsida</taxon>
        <taxon>Liliopsida</taxon>
        <taxon>Asparagales</taxon>
        <taxon>Orchidaceae</taxon>
        <taxon>Epidendroideae</taxon>
        <taxon>Malaxideae</taxon>
        <taxon>Dendrobiinae</taxon>
        <taxon>Dendrobium</taxon>
    </lineage>
</organism>
<reference evidence="1 2" key="1">
    <citation type="journal article" date="2024" name="Plant Biotechnol. J.">
        <title>Dendrobium thyrsiflorum genome and its molecular insights into genes involved in important horticultural traits.</title>
        <authorList>
            <person name="Chen B."/>
            <person name="Wang J.Y."/>
            <person name="Zheng P.J."/>
            <person name="Li K.L."/>
            <person name="Liang Y.M."/>
            <person name="Chen X.F."/>
            <person name="Zhang C."/>
            <person name="Zhao X."/>
            <person name="He X."/>
            <person name="Zhang G.Q."/>
            <person name="Liu Z.J."/>
            <person name="Xu Q."/>
        </authorList>
    </citation>
    <scope>NUCLEOTIDE SEQUENCE [LARGE SCALE GENOMIC DNA]</scope>
    <source>
        <strain evidence="1">GZMU011</strain>
    </source>
</reference>
<name>A0ABD0VS85_DENTH</name>
<sequence>MDRKGLDRANDEFHTMVRSTCDSWKKKKWIPMIVLNCHGEKRGEVSFIRASLALSPSRILFVAVRLSSFDDVPFPFGRKLRHFDRRQHRSSLVVEETFFLSCASSPPSSADFAPFDDFPFLRGRKLRHLIGSNNASSPAVKVPISRSHASPASSVVVRLPSSDDFPFLSDRSYDILIGPTTGARLAVREEKRALLSPCRSARLVYPAPPSLPRQTRLQPLHRRKCVAVLVTKRVIQKFLFRRSRRTGRPPIRALLQRGGMGNRCDAYDEKGIFISTRLRGNDCASFRQPAAENDDDDIIKELLIDSYTSPESATFRNSAGKGLISSRACLPLPFHVLSSPEHISRPLCHPSLFKECGFNIACTYG</sequence>
<protein>
    <submittedName>
        <fullName evidence="1">Uncharacterized protein</fullName>
    </submittedName>
</protein>